<comment type="caution">
    <text evidence="1">The sequence shown here is derived from an EMBL/GenBank/DDBJ whole genome shotgun (WGS) entry which is preliminary data.</text>
</comment>
<gene>
    <name evidence="1" type="ORF">O0554_17255</name>
</gene>
<dbReference type="EMBL" id="JAPTNE010000023">
    <property type="protein sequence ID" value="MCZ0808635.1"/>
    <property type="molecule type" value="Genomic_DNA"/>
</dbReference>
<name>A0AAP3GCH9_BRELA</name>
<accession>A0AAP3GCH9</accession>
<organism evidence="1 2">
    <name type="scientific">Brevibacillus laterosporus</name>
    <name type="common">Bacillus laterosporus</name>
    <dbReference type="NCBI Taxonomy" id="1465"/>
    <lineage>
        <taxon>Bacteria</taxon>
        <taxon>Bacillati</taxon>
        <taxon>Bacillota</taxon>
        <taxon>Bacilli</taxon>
        <taxon>Bacillales</taxon>
        <taxon>Paenibacillaceae</taxon>
        <taxon>Brevibacillus</taxon>
    </lineage>
</organism>
<proteinExistence type="predicted"/>
<reference evidence="1" key="1">
    <citation type="submission" date="2022-09" db="EMBL/GenBank/DDBJ databases">
        <title>Genome analysis and characterization of larvicidal activity of Brevibacillus strains.</title>
        <authorList>
            <person name="Patrusheva E.V."/>
            <person name="Izotova A.O."/>
            <person name="Toshchakov S.V."/>
            <person name="Sineoky S.P."/>
        </authorList>
    </citation>
    <scope>NUCLEOTIDE SEQUENCE</scope>
    <source>
        <strain evidence="1">VKPM_B-13247</strain>
    </source>
</reference>
<evidence type="ECO:0000313" key="2">
    <source>
        <dbReference type="Proteomes" id="UP001077662"/>
    </source>
</evidence>
<protein>
    <submittedName>
        <fullName evidence="1">Uncharacterized protein</fullName>
    </submittedName>
</protein>
<sequence>MSKFTREYIDLTAKLTAAMEGSNTAKTSGVPQGIAECDYRALRNVVFEWFTEQGATIEDAVRVLESLKKEVFFQKCAGVTHKEW</sequence>
<evidence type="ECO:0000313" key="1">
    <source>
        <dbReference type="EMBL" id="MCZ0808635.1"/>
    </source>
</evidence>
<dbReference type="RefSeq" id="WP_258434142.1">
    <property type="nucleotide sequence ID" value="NZ_JANSGW010000023.1"/>
</dbReference>
<dbReference type="AlphaFoldDB" id="A0AAP3GCH9"/>
<dbReference type="Proteomes" id="UP001077662">
    <property type="component" value="Unassembled WGS sequence"/>
</dbReference>